<reference evidence="4" key="1">
    <citation type="submission" date="2021-01" db="EMBL/GenBank/DDBJ databases">
        <title>Whole genome shotgun sequence of Catellatospora methionotrophica NBRC 14553.</title>
        <authorList>
            <person name="Komaki H."/>
            <person name="Tamura T."/>
        </authorList>
    </citation>
    <scope>NUCLEOTIDE SEQUENCE</scope>
    <source>
        <strain evidence="4">NBRC 14553</strain>
    </source>
</reference>
<feature type="domain" description="Helix-turn-helix type 11" evidence="2">
    <location>
        <begin position="14"/>
        <end position="65"/>
    </location>
</feature>
<evidence type="ECO:0000313" key="5">
    <source>
        <dbReference type="Proteomes" id="UP000660339"/>
    </source>
</evidence>
<feature type="compositionally biased region" description="Low complexity" evidence="1">
    <location>
        <begin position="130"/>
        <end position="142"/>
    </location>
</feature>
<dbReference type="Pfam" id="PF08279">
    <property type="entry name" value="HTH_11"/>
    <property type="match status" value="1"/>
</dbReference>
<dbReference type="RefSeq" id="WP_166378316.1">
    <property type="nucleotide sequence ID" value="NZ_BAAATT010000007.1"/>
</dbReference>
<name>A0A8J3LAU8_9ACTN</name>
<dbReference type="InterPro" id="IPR028349">
    <property type="entry name" value="PafC-like"/>
</dbReference>
<evidence type="ECO:0000256" key="1">
    <source>
        <dbReference type="SAM" id="MobiDB-lite"/>
    </source>
</evidence>
<dbReference type="InterPro" id="IPR013196">
    <property type="entry name" value="HTH_11"/>
</dbReference>
<accession>A0A8J3LAU8</accession>
<comment type="caution">
    <text evidence="4">The sequence shown here is derived from an EMBL/GenBank/DDBJ whole genome shotgun (WGS) entry which is preliminary data.</text>
</comment>
<dbReference type="EMBL" id="BONJ01000016">
    <property type="protein sequence ID" value="GIG14788.1"/>
    <property type="molecule type" value="Genomic_DNA"/>
</dbReference>
<dbReference type="Pfam" id="PF13280">
    <property type="entry name" value="WYL"/>
    <property type="match status" value="1"/>
</dbReference>
<dbReference type="InterPro" id="IPR051534">
    <property type="entry name" value="CBASS_pafABC_assoc_protein"/>
</dbReference>
<dbReference type="PIRSF" id="PIRSF016838">
    <property type="entry name" value="PafC"/>
    <property type="match status" value="1"/>
</dbReference>
<gene>
    <name evidence="4" type="ORF">Cme02nite_31200</name>
</gene>
<dbReference type="InterPro" id="IPR026881">
    <property type="entry name" value="WYL_dom"/>
</dbReference>
<organism evidence="4 5">
    <name type="scientific">Catellatospora methionotrophica</name>
    <dbReference type="NCBI Taxonomy" id="121620"/>
    <lineage>
        <taxon>Bacteria</taxon>
        <taxon>Bacillati</taxon>
        <taxon>Actinomycetota</taxon>
        <taxon>Actinomycetes</taxon>
        <taxon>Micromonosporales</taxon>
        <taxon>Micromonosporaceae</taxon>
        <taxon>Catellatospora</taxon>
    </lineage>
</organism>
<feature type="region of interest" description="Disordered" evidence="1">
    <location>
        <begin position="130"/>
        <end position="150"/>
    </location>
</feature>
<dbReference type="InterPro" id="IPR036390">
    <property type="entry name" value="WH_DNA-bd_sf"/>
</dbReference>
<sequence length="317" mass="34263">MTADVSPTARALMALELLQANPGITAERIADKLGVSERAARRYVGILREAGIPVESMRGPYGGYRVGRGLRLPPLVFSATEALGLVMAVLDGHHDAGDPTSPVGSALGKIVRALPEQVAAQAEAVRQATAPAPDRGAARPDPQTTTELVRAGAERRQVRLRYRSEAGVERDLDVDPWAVVVRHSRWYLLCWSHTSDGRRAYRIDRVRAVDILDDGFVPPADLDPVATLEEHLAVGWEYTVEVIIEAPAADAARHVPPNLGRVEPVDDGTCRLLGTTSNPWWYAQQLTAVPVAFRIVGGPEIRHTAQVLGQRLLAASG</sequence>
<dbReference type="PANTHER" id="PTHR34580:SF3">
    <property type="entry name" value="PROTEIN PAFB"/>
    <property type="match status" value="1"/>
</dbReference>
<dbReference type="PROSITE" id="PS52050">
    <property type="entry name" value="WYL"/>
    <property type="match status" value="1"/>
</dbReference>
<evidence type="ECO:0000259" key="3">
    <source>
        <dbReference type="Pfam" id="PF13280"/>
    </source>
</evidence>
<dbReference type="Proteomes" id="UP000660339">
    <property type="component" value="Unassembled WGS sequence"/>
</dbReference>
<dbReference type="SUPFAM" id="SSF46785">
    <property type="entry name" value="Winged helix' DNA-binding domain"/>
    <property type="match status" value="1"/>
</dbReference>
<evidence type="ECO:0000313" key="4">
    <source>
        <dbReference type="EMBL" id="GIG14788.1"/>
    </source>
</evidence>
<protein>
    <submittedName>
        <fullName evidence="4">Transcriptional regulator</fullName>
    </submittedName>
</protein>
<proteinExistence type="predicted"/>
<dbReference type="AlphaFoldDB" id="A0A8J3LAU8"/>
<dbReference type="Gene3D" id="1.10.10.10">
    <property type="entry name" value="Winged helix-like DNA-binding domain superfamily/Winged helix DNA-binding domain"/>
    <property type="match status" value="1"/>
</dbReference>
<evidence type="ECO:0000259" key="2">
    <source>
        <dbReference type="Pfam" id="PF08279"/>
    </source>
</evidence>
<feature type="domain" description="WYL" evidence="3">
    <location>
        <begin position="145"/>
        <end position="210"/>
    </location>
</feature>
<dbReference type="PANTHER" id="PTHR34580">
    <property type="match status" value="1"/>
</dbReference>
<dbReference type="InterPro" id="IPR036388">
    <property type="entry name" value="WH-like_DNA-bd_sf"/>
</dbReference>
<keyword evidence="5" id="KW-1185">Reference proteome</keyword>